<organism evidence="1 2">
    <name type="scientific">Sulfuriferula multivorans</name>
    <dbReference type="NCBI Taxonomy" id="1559896"/>
    <lineage>
        <taxon>Bacteria</taxon>
        <taxon>Pseudomonadati</taxon>
        <taxon>Pseudomonadota</taxon>
        <taxon>Betaproteobacteria</taxon>
        <taxon>Nitrosomonadales</taxon>
        <taxon>Sulfuricellaceae</taxon>
        <taxon>Sulfuriferula</taxon>
    </lineage>
</organism>
<dbReference type="AlphaFoldDB" id="A0A7C9T9Q5"/>
<evidence type="ECO:0000313" key="2">
    <source>
        <dbReference type="Proteomes" id="UP000483432"/>
    </source>
</evidence>
<comment type="caution">
    <text evidence="1">The sequence shown here is derived from an EMBL/GenBank/DDBJ whole genome shotgun (WGS) entry which is preliminary data.</text>
</comment>
<name>A0A7C9T9Q5_9PROT</name>
<reference evidence="1 2" key="1">
    <citation type="submission" date="2019-09" db="EMBL/GenBank/DDBJ databases">
        <title>H2 Metabolism Revealed by Metagenomic Analysis in Subglacial Sediment of East Antarctica.</title>
        <authorList>
            <person name="Yang Z."/>
            <person name="Zhang Y."/>
            <person name="Lv Y."/>
            <person name="Yan W."/>
            <person name="Xiao X."/>
            <person name="Sun B."/>
            <person name="Ma H."/>
        </authorList>
    </citation>
    <scope>NUCLEOTIDE SEQUENCE [LARGE SCALE GENOMIC DNA]</scope>
    <source>
        <strain evidence="1">Bin2_2</strain>
    </source>
</reference>
<feature type="non-terminal residue" evidence="1">
    <location>
        <position position="1"/>
    </location>
</feature>
<dbReference type="Proteomes" id="UP000483432">
    <property type="component" value="Unassembled WGS sequence"/>
</dbReference>
<dbReference type="EMBL" id="JAAFGW010000154">
    <property type="protein sequence ID" value="NDP48741.1"/>
    <property type="molecule type" value="Genomic_DNA"/>
</dbReference>
<dbReference type="Gene3D" id="2.40.160.20">
    <property type="match status" value="1"/>
</dbReference>
<proteinExistence type="predicted"/>
<accession>A0A7C9T9Q5</accession>
<gene>
    <name evidence="1" type="ORF">GZ085_10195</name>
</gene>
<evidence type="ECO:0000313" key="1">
    <source>
        <dbReference type="EMBL" id="NDP48741.1"/>
    </source>
</evidence>
<protein>
    <submittedName>
        <fullName evidence="1">Uncharacterized protein</fullName>
    </submittedName>
</protein>
<sequence length="133" mass="14725">YGLSYHWDRESARNNDLDNEFNPGLGVRYSMGSWLKADAIIDAGAYYDSGRNTAVYAGAGLLWPLDKGKRFNLGAVLTAFHSDTYNHGDPFIAPIPLVSLRLDGVTLILTHFPKIRNFNEVAATAIFITIPLH</sequence>